<sequence length="128" mass="14498">MKVKNLISDCPRPGQPKSCVNEQTIASIKRDIDEDPHISVRELDDTNDLSYGTVHTILTQHLRMKKVFVRWIPHLLTVDQKRERVRCAVELLNMFEPLGLKRLSDIVPVMKLGSPSLSSHRNASIACG</sequence>
<comment type="caution">
    <text evidence="1">The sequence shown here is derived from an EMBL/GenBank/DDBJ whole genome shotgun (WGS) entry which is preliminary data.</text>
</comment>
<dbReference type="Proteomes" id="UP000762676">
    <property type="component" value="Unassembled WGS sequence"/>
</dbReference>
<evidence type="ECO:0000313" key="2">
    <source>
        <dbReference type="Proteomes" id="UP000762676"/>
    </source>
</evidence>
<evidence type="ECO:0000313" key="1">
    <source>
        <dbReference type="EMBL" id="GFR68529.1"/>
    </source>
</evidence>
<organism evidence="1 2">
    <name type="scientific">Elysia marginata</name>
    <dbReference type="NCBI Taxonomy" id="1093978"/>
    <lineage>
        <taxon>Eukaryota</taxon>
        <taxon>Metazoa</taxon>
        <taxon>Spiralia</taxon>
        <taxon>Lophotrochozoa</taxon>
        <taxon>Mollusca</taxon>
        <taxon>Gastropoda</taxon>
        <taxon>Heterobranchia</taxon>
        <taxon>Euthyneura</taxon>
        <taxon>Panpulmonata</taxon>
        <taxon>Sacoglossa</taxon>
        <taxon>Placobranchoidea</taxon>
        <taxon>Plakobranchidae</taxon>
        <taxon>Elysia</taxon>
    </lineage>
</organism>
<reference evidence="1 2" key="1">
    <citation type="journal article" date="2021" name="Elife">
        <title>Chloroplast acquisition without the gene transfer in kleptoplastic sea slugs, Plakobranchus ocellatus.</title>
        <authorList>
            <person name="Maeda T."/>
            <person name="Takahashi S."/>
            <person name="Yoshida T."/>
            <person name="Shimamura S."/>
            <person name="Takaki Y."/>
            <person name="Nagai Y."/>
            <person name="Toyoda A."/>
            <person name="Suzuki Y."/>
            <person name="Arimoto A."/>
            <person name="Ishii H."/>
            <person name="Satoh N."/>
            <person name="Nishiyama T."/>
            <person name="Hasebe M."/>
            <person name="Maruyama T."/>
            <person name="Minagawa J."/>
            <person name="Obokata J."/>
            <person name="Shigenobu S."/>
        </authorList>
    </citation>
    <scope>NUCLEOTIDE SEQUENCE [LARGE SCALE GENOMIC DNA]</scope>
</reference>
<dbReference type="AlphaFoldDB" id="A0AAV4F6B4"/>
<protein>
    <submittedName>
        <fullName evidence="1">Transposase</fullName>
    </submittedName>
</protein>
<dbReference type="InterPro" id="IPR052709">
    <property type="entry name" value="Transposase-MT_Hybrid"/>
</dbReference>
<dbReference type="PANTHER" id="PTHR46060:SF1">
    <property type="entry name" value="MARINER MOS1 TRANSPOSASE-LIKE PROTEIN"/>
    <property type="match status" value="1"/>
</dbReference>
<dbReference type="PANTHER" id="PTHR46060">
    <property type="entry name" value="MARINER MOS1 TRANSPOSASE-LIKE PROTEIN"/>
    <property type="match status" value="1"/>
</dbReference>
<proteinExistence type="predicted"/>
<name>A0AAV4F6B4_9GAST</name>
<accession>A0AAV4F6B4</accession>
<gene>
    <name evidence="1" type="ORF">ElyMa_002023200</name>
</gene>
<keyword evidence="2" id="KW-1185">Reference proteome</keyword>
<dbReference type="EMBL" id="BMAT01004125">
    <property type="protein sequence ID" value="GFR68529.1"/>
    <property type="molecule type" value="Genomic_DNA"/>
</dbReference>